<name>A0A6L9SBI6_9ACTN</name>
<evidence type="ECO:0000259" key="2">
    <source>
        <dbReference type="Pfam" id="PF01408"/>
    </source>
</evidence>
<dbReference type="PANTHER" id="PTHR43377">
    <property type="entry name" value="BILIVERDIN REDUCTASE A"/>
    <property type="match status" value="1"/>
</dbReference>
<dbReference type="PANTHER" id="PTHR43377:SF1">
    <property type="entry name" value="BILIVERDIN REDUCTASE A"/>
    <property type="match status" value="1"/>
</dbReference>
<dbReference type="Pfam" id="PF21390">
    <property type="entry name" value="Irp3-like_C"/>
    <property type="match status" value="1"/>
</dbReference>
<dbReference type="Gene3D" id="3.30.360.10">
    <property type="entry name" value="Dihydrodipicolinate Reductase, domain 2"/>
    <property type="match status" value="1"/>
</dbReference>
<evidence type="ECO:0000313" key="4">
    <source>
        <dbReference type="EMBL" id="NEE02715.1"/>
    </source>
</evidence>
<comment type="caution">
    <text evidence="4">The sequence shown here is derived from an EMBL/GenBank/DDBJ whole genome shotgun (WGS) entry which is preliminary data.</text>
</comment>
<dbReference type="Proteomes" id="UP000475214">
    <property type="component" value="Unassembled WGS sequence"/>
</dbReference>
<gene>
    <name evidence="4" type="ORF">G1H10_21350</name>
</gene>
<dbReference type="NCBIfam" id="TIGR01761">
    <property type="entry name" value="thiaz-red"/>
    <property type="match status" value="1"/>
</dbReference>
<dbReference type="Pfam" id="PF01408">
    <property type="entry name" value="GFO_IDH_MocA"/>
    <property type="match status" value="1"/>
</dbReference>
<dbReference type="InterPro" id="IPR048655">
    <property type="entry name" value="Irp3-like_C"/>
</dbReference>
<evidence type="ECO:0000313" key="5">
    <source>
        <dbReference type="Proteomes" id="UP000475214"/>
    </source>
</evidence>
<evidence type="ECO:0000256" key="1">
    <source>
        <dbReference type="SAM" id="MobiDB-lite"/>
    </source>
</evidence>
<dbReference type="GO" id="GO:0000166">
    <property type="term" value="F:nucleotide binding"/>
    <property type="evidence" value="ECO:0007669"/>
    <property type="project" value="InterPro"/>
</dbReference>
<accession>A0A6L9SBI6</accession>
<proteinExistence type="predicted"/>
<dbReference type="InterPro" id="IPR010091">
    <property type="entry name" value="Thiazolinyl_imide_reductase"/>
</dbReference>
<dbReference type="SUPFAM" id="SSF51735">
    <property type="entry name" value="NAD(P)-binding Rossmann-fold domains"/>
    <property type="match status" value="1"/>
</dbReference>
<protein>
    <submittedName>
        <fullName evidence="4">Gfo/Idh/MocA family oxidoreductase</fullName>
    </submittedName>
</protein>
<dbReference type="InterPro" id="IPR051450">
    <property type="entry name" value="Gfo/Idh/MocA_Oxidoreductases"/>
</dbReference>
<evidence type="ECO:0000259" key="3">
    <source>
        <dbReference type="Pfam" id="PF21390"/>
    </source>
</evidence>
<dbReference type="Gene3D" id="3.40.50.720">
    <property type="entry name" value="NAD(P)-binding Rossmann-like Domain"/>
    <property type="match status" value="1"/>
</dbReference>
<feature type="region of interest" description="Disordered" evidence="1">
    <location>
        <begin position="331"/>
        <end position="352"/>
    </location>
</feature>
<feature type="domain" description="Thiazolinyl imine reductase-like C-terminal" evidence="3">
    <location>
        <begin position="154"/>
        <end position="261"/>
    </location>
</feature>
<sequence>MREDDGATGRRRLRVLVCGTGFGRIHLRAVHASADLDLAGVLSRGSDASRKVAARYGVPCYTSVEELPGDIDIACVAVPSGTGAGDGAQLAQRLLERGIHVLHEHPLHPEELADCLRTAREHGVRYRVNTLYPHVEPIRRFTSAAEILRRRQPPLFIDAACGVQVLYSLLDVVARTVGGVRPWRFGEPASLPPDLAALAAAPAPYTSLHGVIGGVPLTLRVQNQLNPSDPDNHALLLHRISIGFEAGVLALVDTHGPVLWSPRLHSTRDGDGRLVLDGPGTERLDVAATEHVGTHAAPTFREVFDRIWPDAVAAALVELHRDIDERRADVAGPADAAPARAPGPGPASSAAAQASQWALSIATLWQELSDRLGPVTLIDPPEPEPVPLLELLR</sequence>
<dbReference type="EMBL" id="JAAGOA010000016">
    <property type="protein sequence ID" value="NEE02715.1"/>
    <property type="molecule type" value="Genomic_DNA"/>
</dbReference>
<dbReference type="AlphaFoldDB" id="A0A6L9SBI6"/>
<keyword evidence="5" id="KW-1185">Reference proteome</keyword>
<feature type="domain" description="Gfo/Idh/MocA-like oxidoreductase N-terminal" evidence="2">
    <location>
        <begin position="13"/>
        <end position="129"/>
    </location>
</feature>
<organism evidence="4 5">
    <name type="scientific">Phytoactinopolyspora halotolerans</name>
    <dbReference type="NCBI Taxonomy" id="1981512"/>
    <lineage>
        <taxon>Bacteria</taxon>
        <taxon>Bacillati</taxon>
        <taxon>Actinomycetota</taxon>
        <taxon>Actinomycetes</taxon>
        <taxon>Jiangellales</taxon>
        <taxon>Jiangellaceae</taxon>
        <taxon>Phytoactinopolyspora</taxon>
    </lineage>
</organism>
<dbReference type="InterPro" id="IPR036291">
    <property type="entry name" value="NAD(P)-bd_dom_sf"/>
</dbReference>
<dbReference type="InterPro" id="IPR000683">
    <property type="entry name" value="Gfo/Idh/MocA-like_OxRdtase_N"/>
</dbReference>
<reference evidence="4 5" key="1">
    <citation type="submission" date="2020-02" db="EMBL/GenBank/DDBJ databases">
        <authorList>
            <person name="Li X.-J."/>
            <person name="Han X.-M."/>
        </authorList>
    </citation>
    <scope>NUCLEOTIDE SEQUENCE [LARGE SCALE GENOMIC DNA]</scope>
    <source>
        <strain evidence="4 5">CCTCC AB 2017055</strain>
    </source>
</reference>